<name>A0A4S8RAV2_9HELO</name>
<sequence>MTYLTVLQPQSTSITTSTQRSQPWQAMNEVQNLFKPDAPAANAESGADASAQTDKIDEEPLKLNLFRSNLNAATTNIANVEEN</sequence>
<dbReference type="OrthoDB" id="5409193at2759"/>
<evidence type="ECO:0000313" key="1">
    <source>
        <dbReference type="EMBL" id="THV54880.1"/>
    </source>
</evidence>
<keyword evidence="2" id="KW-1185">Reference proteome</keyword>
<gene>
    <name evidence="1" type="ORF">BGAL_0018g00360</name>
</gene>
<dbReference type="AlphaFoldDB" id="A0A4S8RAV2"/>
<dbReference type="Proteomes" id="UP000308671">
    <property type="component" value="Unassembled WGS sequence"/>
</dbReference>
<protein>
    <submittedName>
        <fullName evidence="1">Uncharacterized protein</fullName>
    </submittedName>
</protein>
<comment type="caution">
    <text evidence="1">The sequence shown here is derived from an EMBL/GenBank/DDBJ whole genome shotgun (WGS) entry which is preliminary data.</text>
</comment>
<dbReference type="EMBL" id="PQXL01000018">
    <property type="protein sequence ID" value="THV54880.1"/>
    <property type="molecule type" value="Genomic_DNA"/>
</dbReference>
<evidence type="ECO:0000313" key="2">
    <source>
        <dbReference type="Proteomes" id="UP000308671"/>
    </source>
</evidence>
<reference evidence="1 2" key="1">
    <citation type="submission" date="2017-12" db="EMBL/GenBank/DDBJ databases">
        <title>Comparative genomics of Botrytis spp.</title>
        <authorList>
            <person name="Valero-Jimenez C.A."/>
            <person name="Tapia P."/>
            <person name="Veloso J."/>
            <person name="Silva-Moreno E."/>
            <person name="Staats M."/>
            <person name="Valdes J.H."/>
            <person name="Van Kan J.A.L."/>
        </authorList>
    </citation>
    <scope>NUCLEOTIDE SEQUENCE [LARGE SCALE GENOMIC DNA]</scope>
    <source>
        <strain evidence="1 2">MUCL435</strain>
    </source>
</reference>
<accession>A0A4S8RAV2</accession>
<proteinExistence type="predicted"/>
<organism evidence="1 2">
    <name type="scientific">Botrytis galanthina</name>
    <dbReference type="NCBI Taxonomy" id="278940"/>
    <lineage>
        <taxon>Eukaryota</taxon>
        <taxon>Fungi</taxon>
        <taxon>Dikarya</taxon>
        <taxon>Ascomycota</taxon>
        <taxon>Pezizomycotina</taxon>
        <taxon>Leotiomycetes</taxon>
        <taxon>Helotiales</taxon>
        <taxon>Sclerotiniaceae</taxon>
        <taxon>Botrytis</taxon>
    </lineage>
</organism>